<evidence type="ECO:0000259" key="3">
    <source>
        <dbReference type="PROSITE" id="PS50225"/>
    </source>
</evidence>
<keyword evidence="2" id="KW-0040">ANK repeat</keyword>
<dbReference type="GO" id="GO:0035556">
    <property type="term" value="P:intracellular signal transduction"/>
    <property type="evidence" value="ECO:0007669"/>
    <property type="project" value="InterPro"/>
</dbReference>
<dbReference type="EnsemblMetazoa" id="G18996.14">
    <property type="protein sequence ID" value="G18996.14:cds"/>
    <property type="gene ID" value="G18996"/>
</dbReference>
<proteinExistence type="predicted"/>
<dbReference type="EnsemblMetazoa" id="G18996.16">
    <property type="protein sequence ID" value="G18996.16:cds"/>
    <property type="gene ID" value="G18996"/>
</dbReference>
<evidence type="ECO:0000256" key="1">
    <source>
        <dbReference type="ARBA" id="ARBA00022737"/>
    </source>
</evidence>
<dbReference type="CDD" id="cd03716">
    <property type="entry name" value="SOCS_ASB_like"/>
    <property type="match status" value="1"/>
</dbReference>
<dbReference type="SMART" id="SM00248">
    <property type="entry name" value="ANK"/>
    <property type="match status" value="5"/>
</dbReference>
<organism evidence="4 5">
    <name type="scientific">Magallana gigas</name>
    <name type="common">Pacific oyster</name>
    <name type="synonym">Crassostrea gigas</name>
    <dbReference type="NCBI Taxonomy" id="29159"/>
    <lineage>
        <taxon>Eukaryota</taxon>
        <taxon>Metazoa</taxon>
        <taxon>Spiralia</taxon>
        <taxon>Lophotrochozoa</taxon>
        <taxon>Mollusca</taxon>
        <taxon>Bivalvia</taxon>
        <taxon>Autobranchia</taxon>
        <taxon>Pteriomorphia</taxon>
        <taxon>Ostreida</taxon>
        <taxon>Ostreoidea</taxon>
        <taxon>Ostreidae</taxon>
        <taxon>Magallana</taxon>
    </lineage>
</organism>
<dbReference type="PANTHER" id="PTHR24180">
    <property type="entry name" value="CYCLIN-DEPENDENT KINASE INHIBITOR 2C-RELATED"/>
    <property type="match status" value="1"/>
</dbReference>
<dbReference type="SUPFAM" id="SSF48403">
    <property type="entry name" value="Ankyrin repeat"/>
    <property type="match status" value="1"/>
</dbReference>
<dbReference type="InterPro" id="IPR051637">
    <property type="entry name" value="Ank_repeat_dom-contain_49"/>
</dbReference>
<protein>
    <recommendedName>
        <fullName evidence="3">SOCS box domain-containing protein</fullName>
    </recommendedName>
</protein>
<dbReference type="AlphaFoldDB" id="A0A8W8JKF7"/>
<dbReference type="SUPFAM" id="SSF158235">
    <property type="entry name" value="SOCS box-like"/>
    <property type="match status" value="1"/>
</dbReference>
<dbReference type="InterPro" id="IPR036036">
    <property type="entry name" value="SOCS_box-like_dom_sf"/>
</dbReference>
<dbReference type="Proteomes" id="UP000005408">
    <property type="component" value="Unassembled WGS sequence"/>
</dbReference>
<dbReference type="EnsemblMetazoa" id="G18996.15">
    <property type="protein sequence ID" value="G18996.15:cds"/>
    <property type="gene ID" value="G18996"/>
</dbReference>
<dbReference type="InterPro" id="IPR002110">
    <property type="entry name" value="Ankyrin_rpt"/>
</dbReference>
<dbReference type="Pfam" id="PF12796">
    <property type="entry name" value="Ank_2"/>
    <property type="match status" value="1"/>
</dbReference>
<keyword evidence="5" id="KW-1185">Reference proteome</keyword>
<dbReference type="OMA" id="SATIFNC"/>
<dbReference type="InterPro" id="IPR001496">
    <property type="entry name" value="SOCS_box"/>
</dbReference>
<evidence type="ECO:0000313" key="4">
    <source>
        <dbReference type="EnsemblMetazoa" id="G18996.14:cds"/>
    </source>
</evidence>
<reference evidence="4" key="1">
    <citation type="submission" date="2022-08" db="UniProtKB">
        <authorList>
            <consortium name="EnsemblMetazoa"/>
        </authorList>
    </citation>
    <scope>IDENTIFICATION</scope>
    <source>
        <strain evidence="4">05x7-T-G4-1.051#20</strain>
    </source>
</reference>
<dbReference type="Gene3D" id="1.25.40.20">
    <property type="entry name" value="Ankyrin repeat-containing domain"/>
    <property type="match status" value="3"/>
</dbReference>
<dbReference type="PROSITE" id="PS50225">
    <property type="entry name" value="SOCS"/>
    <property type="match status" value="1"/>
</dbReference>
<dbReference type="InterPro" id="IPR036770">
    <property type="entry name" value="Ankyrin_rpt-contain_sf"/>
</dbReference>
<dbReference type="PANTHER" id="PTHR24180:SF45">
    <property type="entry name" value="POLY [ADP-RIBOSE] POLYMERASE TANKYRASE"/>
    <property type="match status" value="1"/>
</dbReference>
<evidence type="ECO:0000313" key="5">
    <source>
        <dbReference type="Proteomes" id="UP000005408"/>
    </source>
</evidence>
<name>A0A8W8JKF7_MAGGI</name>
<dbReference type="Pfam" id="PF07525">
    <property type="entry name" value="SOCS_box"/>
    <property type="match status" value="1"/>
</dbReference>
<keyword evidence="1" id="KW-0677">Repeat</keyword>
<dbReference type="OrthoDB" id="3246549at2759"/>
<evidence type="ECO:0000256" key="2">
    <source>
        <dbReference type="ARBA" id="ARBA00023043"/>
    </source>
</evidence>
<sequence length="727" mass="82292">MANIIEFTSSCFFYLNQYFRAFWPIKILFGPTLRPPSTETELRILRAIYLLRHQDNLEAVMAIASSLPKDEDIHSVFDQHTKYNLLQLAVINNTKELVNKLVQHSYGHLNLKCNTPEHLAAYLGHYGILEVLLEKGRGGGGSGQIAGMCYPGPHSPMEVHKILGLLDYSYYKCQLNVDLPVFYAISRDNVSCVKLLLTHMQTEGVNLPSPSRLLHFSCCKGTIDCLRYFVEKYPNEVNSLNSKKETPLLQAVVWGRECAKCLIDNGADVKSVSKTGETALHRLYCNDIDGLFTIYDTTKYLLTTGIEQLVNEVNTSMETPLHYLVTHVSFIGGNLLHPNQAQNHVTRLQLQPDYQDQVIQSLELLLKFNADPLRENRFGLQPMNKLMHVTLKSCGSLGDMVPDCVQFSIDSKYLYKNDYRHLNSALEVLLRHGSDPNSLCSEGHSSYLMYLQCLLENNIVELCNQAQGVISSLLTLLKHGSKVNFQMNNGSTCSSILAKFAARYFTIPLSEDSQILRDQFSDLVCEVLKAHFIHGLNPNVLTSAKSHYLKGGTGNAMIEFVHLSKLAKNPADFVTIRRWLTVILQWGGDPDVEPYQSEPIICHSQSSIFLRHQGTQPVGHYIHEMKDEETLYKDGYAEELLMLFYRTMSHKELYDCLNSTRSMTRFHPMGAVGKKLLQILSSMTESPRSLSDISRVAIYKSIDRQLALKVPLLPIPNLMKKYLLEVQ</sequence>
<dbReference type="SMART" id="SM00969">
    <property type="entry name" value="SOCS_box"/>
    <property type="match status" value="1"/>
</dbReference>
<feature type="domain" description="SOCS box" evidence="3">
    <location>
        <begin position="675"/>
        <end position="727"/>
    </location>
</feature>
<accession>A0A8W8JKF7</accession>